<gene>
    <name evidence="17" type="primary">LOC116946828</name>
</gene>
<dbReference type="RefSeq" id="XP_032817887.1">
    <property type="nucleotide sequence ID" value="XM_032961996.1"/>
</dbReference>
<dbReference type="GO" id="GO:0008076">
    <property type="term" value="C:voltage-gated potassium channel complex"/>
    <property type="evidence" value="ECO:0007669"/>
    <property type="project" value="InterPro"/>
</dbReference>
<evidence type="ECO:0000256" key="12">
    <source>
        <dbReference type="SAM" id="MobiDB-lite"/>
    </source>
</evidence>
<keyword evidence="9" id="KW-0406">Ion transport</keyword>
<evidence type="ECO:0000259" key="15">
    <source>
        <dbReference type="Pfam" id="PF02214"/>
    </source>
</evidence>
<feature type="domain" description="Potassium channel tetramerisation-type BTB" evidence="15">
    <location>
        <begin position="50"/>
        <end position="140"/>
    </location>
</feature>
<dbReference type="AlphaFoldDB" id="A0AAJ7THC9"/>
<dbReference type="Gene3D" id="1.10.287.70">
    <property type="match status" value="1"/>
</dbReference>
<dbReference type="PANTHER" id="PTHR11537">
    <property type="entry name" value="VOLTAGE-GATED POTASSIUM CHANNEL"/>
    <property type="match status" value="1"/>
</dbReference>
<dbReference type="InterPro" id="IPR005821">
    <property type="entry name" value="Ion_trans_dom"/>
</dbReference>
<dbReference type="Proteomes" id="UP001318040">
    <property type="component" value="Chromosome 28"/>
</dbReference>
<dbReference type="InterPro" id="IPR011333">
    <property type="entry name" value="SKP1/BTB/POZ_sf"/>
</dbReference>
<dbReference type="KEGG" id="pmrn:116946828"/>
<dbReference type="PANTHER" id="PTHR11537:SF113">
    <property type="entry name" value="POTASSIUM VOLTAGE-GATED CHANNEL PROTEIN SHAKER"/>
    <property type="match status" value="1"/>
</dbReference>
<dbReference type="InterPro" id="IPR003131">
    <property type="entry name" value="T1-type_BTB"/>
</dbReference>
<keyword evidence="5" id="KW-0631">Potassium channel</keyword>
<dbReference type="Pfam" id="PF02214">
    <property type="entry name" value="BTB_2"/>
    <property type="match status" value="1"/>
</dbReference>
<dbReference type="Pfam" id="PF00520">
    <property type="entry name" value="Ion_trans"/>
    <property type="match status" value="1"/>
</dbReference>
<evidence type="ECO:0000256" key="9">
    <source>
        <dbReference type="ARBA" id="ARBA00023065"/>
    </source>
</evidence>
<reference evidence="17" key="1">
    <citation type="submission" date="2025-08" db="UniProtKB">
        <authorList>
            <consortium name="RefSeq"/>
        </authorList>
    </citation>
    <scope>IDENTIFICATION</scope>
    <source>
        <tissue evidence="17">Sperm</tissue>
    </source>
</reference>
<feature type="transmembrane region" description="Helical" evidence="13">
    <location>
        <begin position="419"/>
        <end position="449"/>
    </location>
</feature>
<evidence type="ECO:0000256" key="1">
    <source>
        <dbReference type="ARBA" id="ARBA00004141"/>
    </source>
</evidence>
<keyword evidence="10 13" id="KW-0472">Membrane</keyword>
<proteinExistence type="predicted"/>
<dbReference type="FunFam" id="1.20.120.350:FF:000074">
    <property type="entry name" value="SHaW family of potassium channels"/>
    <property type="match status" value="1"/>
</dbReference>
<evidence type="ECO:0000313" key="16">
    <source>
        <dbReference type="Proteomes" id="UP001318040"/>
    </source>
</evidence>
<dbReference type="Gene3D" id="1.20.120.350">
    <property type="entry name" value="Voltage-gated potassium channels. Chain C"/>
    <property type="match status" value="1"/>
</dbReference>
<comment type="subcellular location">
    <subcellularLocation>
        <location evidence="1">Membrane</location>
        <topology evidence="1">Multi-pass membrane protein</topology>
    </subcellularLocation>
</comment>
<feature type="transmembrane region" description="Helical" evidence="13">
    <location>
        <begin position="358"/>
        <end position="379"/>
    </location>
</feature>
<dbReference type="SUPFAM" id="SSF81324">
    <property type="entry name" value="Voltage-gated potassium channels"/>
    <property type="match status" value="1"/>
</dbReference>
<keyword evidence="6" id="KW-0851">Voltage-gated channel</keyword>
<evidence type="ECO:0000256" key="3">
    <source>
        <dbReference type="ARBA" id="ARBA00022538"/>
    </source>
</evidence>
<evidence type="ECO:0000256" key="6">
    <source>
        <dbReference type="ARBA" id="ARBA00022882"/>
    </source>
</evidence>
<evidence type="ECO:0000256" key="7">
    <source>
        <dbReference type="ARBA" id="ARBA00022958"/>
    </source>
</evidence>
<evidence type="ECO:0000313" key="17">
    <source>
        <dbReference type="RefSeq" id="XP_032817887.1"/>
    </source>
</evidence>
<keyword evidence="2" id="KW-0813">Transport</keyword>
<dbReference type="GO" id="GO:0001508">
    <property type="term" value="P:action potential"/>
    <property type="evidence" value="ECO:0007669"/>
    <property type="project" value="TreeGrafter"/>
</dbReference>
<dbReference type="PRINTS" id="PR01491">
    <property type="entry name" value="KVCHANNEL"/>
</dbReference>
<evidence type="ECO:0000256" key="11">
    <source>
        <dbReference type="ARBA" id="ARBA00023303"/>
    </source>
</evidence>
<dbReference type="GO" id="GO:0051260">
    <property type="term" value="P:protein homooligomerization"/>
    <property type="evidence" value="ECO:0007669"/>
    <property type="project" value="InterPro"/>
</dbReference>
<dbReference type="InterPro" id="IPR027359">
    <property type="entry name" value="Volt_channel_dom_sf"/>
</dbReference>
<evidence type="ECO:0000256" key="5">
    <source>
        <dbReference type="ARBA" id="ARBA00022826"/>
    </source>
</evidence>
<dbReference type="PRINTS" id="PR00169">
    <property type="entry name" value="KCHANNEL"/>
</dbReference>
<dbReference type="SUPFAM" id="SSF54695">
    <property type="entry name" value="POZ domain"/>
    <property type="match status" value="1"/>
</dbReference>
<evidence type="ECO:0000256" key="10">
    <source>
        <dbReference type="ARBA" id="ARBA00023136"/>
    </source>
</evidence>
<dbReference type="InterPro" id="IPR028325">
    <property type="entry name" value="VG_K_chnl"/>
</dbReference>
<keyword evidence="4 13" id="KW-0812">Transmembrane</keyword>
<keyword evidence="3" id="KW-0633">Potassium transport</keyword>
<keyword evidence="7" id="KW-0630">Potassium</keyword>
<dbReference type="InterPro" id="IPR003968">
    <property type="entry name" value="K_chnl_volt-dep_Kv"/>
</dbReference>
<evidence type="ECO:0000256" key="13">
    <source>
        <dbReference type="SAM" id="Phobius"/>
    </source>
</evidence>
<feature type="transmembrane region" description="Helical" evidence="13">
    <location>
        <begin position="199"/>
        <end position="218"/>
    </location>
</feature>
<dbReference type="Gene3D" id="3.30.710.10">
    <property type="entry name" value="Potassium Channel Kv1.1, Chain A"/>
    <property type="match status" value="1"/>
</dbReference>
<keyword evidence="16" id="KW-1185">Reference proteome</keyword>
<feature type="domain" description="Ion transport" evidence="14">
    <location>
        <begin position="197"/>
        <end position="450"/>
    </location>
</feature>
<keyword evidence="11" id="KW-0407">Ion channel</keyword>
<evidence type="ECO:0000256" key="2">
    <source>
        <dbReference type="ARBA" id="ARBA00022448"/>
    </source>
</evidence>
<protein>
    <submittedName>
        <fullName evidence="17">Potassium voltage-gated channel subfamily A member 7-like isoform X1</fullName>
    </submittedName>
</protein>
<name>A0AAJ7THC9_PETMA</name>
<evidence type="ECO:0000256" key="4">
    <source>
        <dbReference type="ARBA" id="ARBA00022692"/>
    </source>
</evidence>
<evidence type="ECO:0000259" key="14">
    <source>
        <dbReference type="Pfam" id="PF00520"/>
    </source>
</evidence>
<sequence length="541" mass="60699">MPAVRGELFSLDEKDLLLPTNWPALADPTDGTPPTKESGVLAGDRRRERIVVNVSGLRFETERRTLERYPGTLLGDASRRAPFYRPDLGEFFFDRHRSSFESVLHFYQSGGELRRPCAVPPLTFVGEVLFFDLGDEAVERLREEEGLADDDEVEEATLKAERKMAKKEAQQRLPSGKVRRYLWNLFEHPDTSTSAKATAVFSLVMVLLSVVTFCAETLPTFRNRHHRRHQHGRNDSADSQPSSEWMDPFSDPLFLVETVCIAWFGLELLIRAFACPNKLAFARDPMNIVDFISILPYGITLAMDQLGSSATGEKSKASNLAVLRTMRLLRVCRILKLSRHSQALQVLAKTLRASFQEIVTLLIFVAIAVVLFASAIYFAEVGADEAHFNSVPDAFWWAVVTLTTVGYGDMTPVTLPGKLVGSMCALTGVLLIALPVPVIANNFTTIYELQKKKMMMMKKKKTMMTTKKGTLNVMNNEAPHVTDGHQAHGPVGSSERSQQRCSPCGVLCCLHGPRRWCDTEEKLGPRERQQNELRYPHETKV</sequence>
<evidence type="ECO:0000256" key="8">
    <source>
        <dbReference type="ARBA" id="ARBA00022989"/>
    </source>
</evidence>
<feature type="region of interest" description="Disordered" evidence="12">
    <location>
        <begin position="225"/>
        <end position="244"/>
    </location>
</feature>
<dbReference type="FunFam" id="1.10.287.70:FF:000002">
    <property type="entry name" value="Potassium voltage-gated channel subfamily a member"/>
    <property type="match status" value="1"/>
</dbReference>
<accession>A0AAJ7THC9</accession>
<dbReference type="GO" id="GO:0005251">
    <property type="term" value="F:delayed rectifier potassium channel activity"/>
    <property type="evidence" value="ECO:0007669"/>
    <property type="project" value="TreeGrafter"/>
</dbReference>
<organism evidence="16 17">
    <name type="scientific">Petromyzon marinus</name>
    <name type="common">Sea lamprey</name>
    <dbReference type="NCBI Taxonomy" id="7757"/>
    <lineage>
        <taxon>Eukaryota</taxon>
        <taxon>Metazoa</taxon>
        <taxon>Chordata</taxon>
        <taxon>Craniata</taxon>
        <taxon>Vertebrata</taxon>
        <taxon>Cyclostomata</taxon>
        <taxon>Hyperoartia</taxon>
        <taxon>Petromyzontiformes</taxon>
        <taxon>Petromyzontidae</taxon>
        <taxon>Petromyzon</taxon>
    </lineage>
</organism>
<keyword evidence="8 13" id="KW-1133">Transmembrane helix</keyword>